<dbReference type="PANTHER" id="PTHR48022">
    <property type="entry name" value="PLASTIDIC GLUCOSE TRANSPORTER 4"/>
    <property type="match status" value="1"/>
</dbReference>
<dbReference type="GO" id="GO:0005351">
    <property type="term" value="F:carbohydrate:proton symporter activity"/>
    <property type="evidence" value="ECO:0007669"/>
    <property type="project" value="TreeGrafter"/>
</dbReference>
<keyword evidence="3 6" id="KW-0812">Transmembrane</keyword>
<feature type="transmembrane region" description="Helical" evidence="6">
    <location>
        <begin position="130"/>
        <end position="149"/>
    </location>
</feature>
<evidence type="ECO:0000256" key="6">
    <source>
        <dbReference type="SAM" id="Phobius"/>
    </source>
</evidence>
<dbReference type="GO" id="GO:0016020">
    <property type="term" value="C:membrane"/>
    <property type="evidence" value="ECO:0007669"/>
    <property type="project" value="UniProtKB-SubCell"/>
</dbReference>
<reference evidence="8 9" key="1">
    <citation type="submission" date="2020-05" db="EMBL/GenBank/DDBJ databases">
        <title>Identification and distribution of gene clusters putatively required for synthesis of sphingolipid metabolism inhibitors in phylogenetically diverse species of the filamentous fungus Fusarium.</title>
        <authorList>
            <person name="Kim H.-S."/>
            <person name="Busman M."/>
            <person name="Brown D.W."/>
            <person name="Divon H."/>
            <person name="Uhlig S."/>
            <person name="Proctor R.H."/>
        </authorList>
    </citation>
    <scope>NUCLEOTIDE SEQUENCE [LARGE SCALE GENOMIC DNA]</scope>
    <source>
        <strain evidence="8 9">NRRL 25311</strain>
    </source>
</reference>
<evidence type="ECO:0000313" key="8">
    <source>
        <dbReference type="EMBL" id="KAF5695387.1"/>
    </source>
</evidence>
<evidence type="ECO:0000259" key="7">
    <source>
        <dbReference type="PROSITE" id="PS50850"/>
    </source>
</evidence>
<evidence type="ECO:0000256" key="4">
    <source>
        <dbReference type="ARBA" id="ARBA00022989"/>
    </source>
</evidence>
<gene>
    <name evidence="8" type="ORF">FDENT_470</name>
</gene>
<comment type="subcellular location">
    <subcellularLocation>
        <location evidence="1">Membrane</location>
        <topology evidence="1">Multi-pass membrane protein</topology>
    </subcellularLocation>
</comment>
<feature type="transmembrane region" description="Helical" evidence="6">
    <location>
        <begin position="221"/>
        <end position="240"/>
    </location>
</feature>
<accession>A0A8H5XL26</accession>
<dbReference type="PANTHER" id="PTHR48022:SF2">
    <property type="entry name" value="PLASTIDIC GLUCOSE TRANSPORTER 4"/>
    <property type="match status" value="1"/>
</dbReference>
<comment type="caution">
    <text evidence="8">The sequence shown here is derived from an EMBL/GenBank/DDBJ whole genome shotgun (WGS) entry which is preliminary data.</text>
</comment>
<feature type="transmembrane region" description="Helical" evidence="6">
    <location>
        <begin position="447"/>
        <end position="470"/>
    </location>
</feature>
<keyword evidence="5 6" id="KW-0472">Membrane</keyword>
<dbReference type="EMBL" id="JAAOAK010000011">
    <property type="protein sequence ID" value="KAF5695387.1"/>
    <property type="molecule type" value="Genomic_DNA"/>
</dbReference>
<dbReference type="InterPro" id="IPR036259">
    <property type="entry name" value="MFS_trans_sf"/>
</dbReference>
<dbReference type="Proteomes" id="UP000562682">
    <property type="component" value="Unassembled WGS sequence"/>
</dbReference>
<keyword evidence="9" id="KW-1185">Reference proteome</keyword>
<dbReference type="Gene3D" id="1.20.1250.20">
    <property type="entry name" value="MFS general substrate transporter like domains"/>
    <property type="match status" value="1"/>
</dbReference>
<dbReference type="InterPro" id="IPR005828">
    <property type="entry name" value="MFS_sugar_transport-like"/>
</dbReference>
<dbReference type="Pfam" id="PF00083">
    <property type="entry name" value="Sugar_tr"/>
    <property type="match status" value="1"/>
</dbReference>
<evidence type="ECO:0000313" key="9">
    <source>
        <dbReference type="Proteomes" id="UP000562682"/>
    </source>
</evidence>
<feature type="transmembrane region" description="Helical" evidence="6">
    <location>
        <begin position="336"/>
        <end position="355"/>
    </location>
</feature>
<feature type="transmembrane region" description="Helical" evidence="6">
    <location>
        <begin position="367"/>
        <end position="387"/>
    </location>
</feature>
<dbReference type="SUPFAM" id="SSF103473">
    <property type="entry name" value="MFS general substrate transporter"/>
    <property type="match status" value="1"/>
</dbReference>
<dbReference type="InterPro" id="IPR020846">
    <property type="entry name" value="MFS_dom"/>
</dbReference>
<evidence type="ECO:0000256" key="1">
    <source>
        <dbReference type="ARBA" id="ARBA00004141"/>
    </source>
</evidence>
<feature type="transmembrane region" description="Helical" evidence="6">
    <location>
        <begin position="424"/>
        <end position="441"/>
    </location>
</feature>
<evidence type="ECO:0000256" key="3">
    <source>
        <dbReference type="ARBA" id="ARBA00022692"/>
    </source>
</evidence>
<name>A0A8H5XL26_9HYPO</name>
<dbReference type="InterPro" id="IPR050360">
    <property type="entry name" value="MFS_Sugar_Transporters"/>
</dbReference>
<organism evidence="8 9">
    <name type="scientific">Fusarium denticulatum</name>
    <dbReference type="NCBI Taxonomy" id="48507"/>
    <lineage>
        <taxon>Eukaryota</taxon>
        <taxon>Fungi</taxon>
        <taxon>Dikarya</taxon>
        <taxon>Ascomycota</taxon>
        <taxon>Pezizomycotina</taxon>
        <taxon>Sordariomycetes</taxon>
        <taxon>Hypocreomycetidae</taxon>
        <taxon>Hypocreales</taxon>
        <taxon>Nectriaceae</taxon>
        <taxon>Fusarium</taxon>
        <taxon>Fusarium fujikuroi species complex</taxon>
    </lineage>
</organism>
<protein>
    <submittedName>
        <fullName evidence="8">General alpha-glucoside permease</fullName>
    </submittedName>
</protein>
<comment type="similarity">
    <text evidence="2">Belongs to the major facilitator superfamily. Sugar transporter (TC 2.A.1.1) family.</text>
</comment>
<evidence type="ECO:0000256" key="5">
    <source>
        <dbReference type="ARBA" id="ARBA00023136"/>
    </source>
</evidence>
<proteinExistence type="inferred from homology"/>
<evidence type="ECO:0000256" key="2">
    <source>
        <dbReference type="ARBA" id="ARBA00010992"/>
    </source>
</evidence>
<feature type="transmembrane region" description="Helical" evidence="6">
    <location>
        <begin position="393"/>
        <end position="412"/>
    </location>
</feature>
<keyword evidence="4 6" id="KW-1133">Transmembrane helix</keyword>
<sequence>MTNFQKPQPETPDVAQVETIQNDSKISSTAEYHPDELVKSKFDRLSIPRTVWVFRRVALVALAVYTGYVCEGFELKIGNNIIANAGFIKQFGRKGGSGVQALNPTWEQNVGQIVTFLYIHWFSDRFGRKACLYLAWLWLAVGCTVLNVAKTPSVWAIGKLCNGAGVGILQVTCQVYVMEICPNNIRGGMLTFQAVWSNIGNIACNVMMQRLNKNHPDDYTLPLRILIAPVVMMLLFWAFVPESPWYYARHGQKDKAMKSLKLLYGNVEGYDFEQEYSIIEKTIAHERELLDEAPKLTHVFKGLNLLLDLQVRCHLHTKHHANRADFFAIAGLSDPFLATLILSCCNLLAVSLWTVTTDKFGRRTFITISQTSICAFLFIAGSLWWAGATTGNVATGTALIVNLSYFVMSAEIPSALLRAKTAPVTFFAQSILGIAFSYAVPRLLLKLNIKACFVFGAFSVPVCILLWLYVPETKGRSAAEIDELYESKVPAWRWSKTITSAEMQMHTVLLTKNNVKEEM</sequence>
<dbReference type="PROSITE" id="PS50850">
    <property type="entry name" value="MFS"/>
    <property type="match status" value="1"/>
</dbReference>
<dbReference type="AlphaFoldDB" id="A0A8H5XL26"/>
<feature type="domain" description="Major facilitator superfamily (MFS) profile" evidence="7">
    <location>
        <begin position="60"/>
        <end position="474"/>
    </location>
</feature>